<reference evidence="1 2" key="1">
    <citation type="submission" date="2019-08" db="EMBL/GenBank/DDBJ databases">
        <title>Whole genome of Aphis craccivora.</title>
        <authorList>
            <person name="Voronova N.V."/>
            <person name="Shulinski R.S."/>
            <person name="Bandarenka Y.V."/>
            <person name="Zhorov D.G."/>
            <person name="Warner D."/>
        </authorList>
    </citation>
    <scope>NUCLEOTIDE SEQUENCE [LARGE SCALE GENOMIC DNA]</scope>
    <source>
        <strain evidence="1">180601</strain>
        <tissue evidence="1">Whole Body</tissue>
    </source>
</reference>
<evidence type="ECO:0000313" key="1">
    <source>
        <dbReference type="EMBL" id="KAF0732440.1"/>
    </source>
</evidence>
<dbReference type="EMBL" id="VUJU01008321">
    <property type="protein sequence ID" value="KAF0732440.1"/>
    <property type="molecule type" value="Genomic_DNA"/>
</dbReference>
<dbReference type="Proteomes" id="UP000478052">
    <property type="component" value="Unassembled WGS sequence"/>
</dbReference>
<gene>
    <name evidence="1" type="ORF">FWK35_00031643</name>
</gene>
<evidence type="ECO:0000313" key="2">
    <source>
        <dbReference type="Proteomes" id="UP000478052"/>
    </source>
</evidence>
<accession>A0A6G0WXX0</accession>
<organism evidence="1 2">
    <name type="scientific">Aphis craccivora</name>
    <name type="common">Cowpea aphid</name>
    <dbReference type="NCBI Taxonomy" id="307492"/>
    <lineage>
        <taxon>Eukaryota</taxon>
        <taxon>Metazoa</taxon>
        <taxon>Ecdysozoa</taxon>
        <taxon>Arthropoda</taxon>
        <taxon>Hexapoda</taxon>
        <taxon>Insecta</taxon>
        <taxon>Pterygota</taxon>
        <taxon>Neoptera</taxon>
        <taxon>Paraneoptera</taxon>
        <taxon>Hemiptera</taxon>
        <taxon>Sternorrhyncha</taxon>
        <taxon>Aphidomorpha</taxon>
        <taxon>Aphidoidea</taxon>
        <taxon>Aphididae</taxon>
        <taxon>Aphidini</taxon>
        <taxon>Aphis</taxon>
        <taxon>Aphis</taxon>
    </lineage>
</organism>
<protein>
    <submittedName>
        <fullName evidence="1">Uncharacterized protein</fullName>
    </submittedName>
</protein>
<sequence length="371" mass="42556">MLQFQISGLVSEGKANILGALFIQVKAIQFSVVLKKKQTNKKSGVLKFNLQVFLNMTDLIVNSSTMYKKTFKYVPPTPPTELIESTNYTLNFMKRKFIHIGIDPADMFRVAVHIITSTRFVNISIEFLKRIFSLMSNILSFILEQPGKYKRTIFIETDKFKLSSMMYTGENFLVIESKTDEGCRILLNRMELIQLQYLEWCIFETIVRKSIIMHPIVLKQFNIFTNYINGELSKVESLPRTSEEMTAFIKNVRDDHINASSPKHDVNFISQLKMYALAQLTEHYMQPWNGEISPKPSNGNLIIISPTSPTYLPSSITKGDTFDMHDEKVNNAKPYDSFDGLLSLDENDGPDFFNIRTVSDANQATYAVFPR</sequence>
<keyword evidence="2" id="KW-1185">Reference proteome</keyword>
<dbReference type="AlphaFoldDB" id="A0A6G0WXX0"/>
<comment type="caution">
    <text evidence="1">The sequence shown here is derived from an EMBL/GenBank/DDBJ whole genome shotgun (WGS) entry which is preliminary data.</text>
</comment>
<name>A0A6G0WXX0_APHCR</name>
<dbReference type="OrthoDB" id="6608701at2759"/>
<proteinExistence type="predicted"/>